<dbReference type="RefSeq" id="WP_093579082.1">
    <property type="nucleotide sequence ID" value="NZ_FPBA01000005.1"/>
</dbReference>
<evidence type="ECO:0000256" key="1">
    <source>
        <dbReference type="SAM" id="MobiDB-lite"/>
    </source>
</evidence>
<dbReference type="Proteomes" id="UP000199546">
    <property type="component" value="Unassembled WGS sequence"/>
</dbReference>
<keyword evidence="3" id="KW-1185">Reference proteome</keyword>
<feature type="region of interest" description="Disordered" evidence="1">
    <location>
        <begin position="77"/>
        <end position="100"/>
    </location>
</feature>
<dbReference type="EMBL" id="FPBA01000005">
    <property type="protein sequence ID" value="SFT60372.1"/>
    <property type="molecule type" value="Genomic_DNA"/>
</dbReference>
<gene>
    <name evidence="2" type="ORF">SAMN05660657_01797</name>
</gene>
<protein>
    <submittedName>
        <fullName evidence="2">Uncharacterized protein</fullName>
    </submittedName>
</protein>
<organism evidence="2 3">
    <name type="scientific">Geodermatophilus amargosae</name>
    <dbReference type="NCBI Taxonomy" id="1296565"/>
    <lineage>
        <taxon>Bacteria</taxon>
        <taxon>Bacillati</taxon>
        <taxon>Actinomycetota</taxon>
        <taxon>Actinomycetes</taxon>
        <taxon>Geodermatophilales</taxon>
        <taxon>Geodermatophilaceae</taxon>
        <taxon>Geodermatophilus</taxon>
    </lineage>
</organism>
<reference evidence="3" key="1">
    <citation type="submission" date="2016-10" db="EMBL/GenBank/DDBJ databases">
        <authorList>
            <person name="Varghese N."/>
            <person name="Submissions S."/>
        </authorList>
    </citation>
    <scope>NUCLEOTIDE SEQUENCE [LARGE SCALE GENOMIC DNA]</scope>
    <source>
        <strain evidence="3">DSM 46136</strain>
    </source>
</reference>
<sequence>MDLNQLIGRASGLAGGAGAALLKQLQHVRVPGAGQASATDDPEVAARRWRAVTVLREPADVDGAGLPAPLAALGDRIEVRTTPAPGDRGTELAARYRGTPGEDEIGDLRAALREAKALLEVGEVLRVDPQPHGTRAATPHGAALEGAAKAAPREGVL</sequence>
<evidence type="ECO:0000313" key="2">
    <source>
        <dbReference type="EMBL" id="SFT60372.1"/>
    </source>
</evidence>
<dbReference type="OrthoDB" id="3695445at2"/>
<evidence type="ECO:0000313" key="3">
    <source>
        <dbReference type="Proteomes" id="UP000199546"/>
    </source>
</evidence>
<dbReference type="AlphaFoldDB" id="A0A1I6ZCD4"/>
<accession>A0A1I6ZCD4</accession>
<name>A0A1I6ZCD4_9ACTN</name>
<dbReference type="STRING" id="1296565.SAMN05660657_01797"/>
<proteinExistence type="predicted"/>
<feature type="region of interest" description="Disordered" evidence="1">
    <location>
        <begin position="128"/>
        <end position="157"/>
    </location>
</feature>